<feature type="signal peptide" evidence="2">
    <location>
        <begin position="1"/>
        <end position="31"/>
    </location>
</feature>
<accession>A0A848KUF9</accession>
<gene>
    <name evidence="4" type="ORF">HH308_11620</name>
</gene>
<evidence type="ECO:0000313" key="5">
    <source>
        <dbReference type="Proteomes" id="UP000550729"/>
    </source>
</evidence>
<dbReference type="InterPro" id="IPR019079">
    <property type="entry name" value="Capsule_synth_CapA"/>
</dbReference>
<evidence type="ECO:0000256" key="1">
    <source>
        <dbReference type="ARBA" id="ARBA00005662"/>
    </source>
</evidence>
<sequence>MHGSVRLRQLGPITVAAVAAALLVSASTPEAVVRQAVSATTASKPAPHTPTTRTLTISWVGDNILGTDKNFGGATLPILWQEAHNSPTYFYDHVRSYFDADDLTVANFEVALTTERRERYKGEGVTYHFYGEPAAARTLSASGIDAVTIANNHTFDYGQKGFDDTVRALRAAGVDYFGSGYDGEGSTYDYQVLRDVAGVHVGLLGYQAWTDTPQFRARLRDDFATMRRRGAQVVIPYFHWGIETEHIPYDVQTALAHYCIDQGVDAVIGTHPHVLQSMATYHGKLIAYSLGNFAFGGNNNPTDKRTMILQTRLRVTDGHVDDTEFRVIPTRVSGSESFNDYIPTPYRGAERTQVLGFINEISPSLHGRVSTEFTPVR</sequence>
<dbReference type="CDD" id="cd07381">
    <property type="entry name" value="MPP_CapA"/>
    <property type="match status" value="1"/>
</dbReference>
<dbReference type="PANTHER" id="PTHR33393">
    <property type="entry name" value="POLYGLUTAMINE SYNTHESIS ACCESSORY PROTEIN RV0574C-RELATED"/>
    <property type="match status" value="1"/>
</dbReference>
<feature type="chain" id="PRO_5038886720" evidence="2">
    <location>
        <begin position="32"/>
        <end position="377"/>
    </location>
</feature>
<name>A0A848KUF9_9ACTN</name>
<evidence type="ECO:0000313" key="4">
    <source>
        <dbReference type="EMBL" id="NMO01859.1"/>
    </source>
</evidence>
<dbReference type="InterPro" id="IPR052169">
    <property type="entry name" value="CW_Biosynth-Accessory"/>
</dbReference>
<organism evidence="4 5">
    <name type="scientific">Gordonia asplenii</name>
    <dbReference type="NCBI Taxonomy" id="2725283"/>
    <lineage>
        <taxon>Bacteria</taxon>
        <taxon>Bacillati</taxon>
        <taxon>Actinomycetota</taxon>
        <taxon>Actinomycetes</taxon>
        <taxon>Mycobacteriales</taxon>
        <taxon>Gordoniaceae</taxon>
        <taxon>Gordonia</taxon>
    </lineage>
</organism>
<dbReference type="Proteomes" id="UP000550729">
    <property type="component" value="Unassembled WGS sequence"/>
</dbReference>
<dbReference type="SMART" id="SM00854">
    <property type="entry name" value="PGA_cap"/>
    <property type="match status" value="1"/>
</dbReference>
<dbReference type="EMBL" id="JABBNB010000010">
    <property type="protein sequence ID" value="NMO01859.1"/>
    <property type="molecule type" value="Genomic_DNA"/>
</dbReference>
<feature type="domain" description="Capsule synthesis protein CapA" evidence="3">
    <location>
        <begin position="56"/>
        <end position="297"/>
    </location>
</feature>
<dbReference type="InterPro" id="IPR029052">
    <property type="entry name" value="Metallo-depent_PP-like"/>
</dbReference>
<protein>
    <submittedName>
        <fullName evidence="4">CapA family protein</fullName>
    </submittedName>
</protein>
<dbReference type="PANTHER" id="PTHR33393:SF11">
    <property type="entry name" value="POLYGLUTAMINE SYNTHESIS ACCESSORY PROTEIN RV0574C-RELATED"/>
    <property type="match status" value="1"/>
</dbReference>
<proteinExistence type="inferred from homology"/>
<evidence type="ECO:0000256" key="2">
    <source>
        <dbReference type="SAM" id="SignalP"/>
    </source>
</evidence>
<dbReference type="Gene3D" id="3.60.21.10">
    <property type="match status" value="1"/>
</dbReference>
<dbReference type="SUPFAM" id="SSF56300">
    <property type="entry name" value="Metallo-dependent phosphatases"/>
    <property type="match status" value="1"/>
</dbReference>
<dbReference type="Pfam" id="PF09587">
    <property type="entry name" value="PGA_cap"/>
    <property type="match status" value="1"/>
</dbReference>
<evidence type="ECO:0000259" key="3">
    <source>
        <dbReference type="SMART" id="SM00854"/>
    </source>
</evidence>
<comment type="similarity">
    <text evidence="1">Belongs to the CapA family.</text>
</comment>
<keyword evidence="5" id="KW-1185">Reference proteome</keyword>
<dbReference type="AlphaFoldDB" id="A0A848KUF9"/>
<comment type="caution">
    <text evidence="4">The sequence shown here is derived from an EMBL/GenBank/DDBJ whole genome shotgun (WGS) entry which is preliminary data.</text>
</comment>
<reference evidence="4 5" key="1">
    <citation type="submission" date="2020-04" db="EMBL/GenBank/DDBJ databases">
        <title>Gordonia sp. nov. TBRC 11910.</title>
        <authorList>
            <person name="Suriyachadkun C."/>
        </authorList>
    </citation>
    <scope>NUCLEOTIDE SEQUENCE [LARGE SCALE GENOMIC DNA]</scope>
    <source>
        <strain evidence="4 5">TBRC 11910</strain>
    </source>
</reference>
<keyword evidence="2" id="KW-0732">Signal</keyword>